<dbReference type="Proteomes" id="UP001139319">
    <property type="component" value="Unassembled WGS sequence"/>
</dbReference>
<evidence type="ECO:0000256" key="5">
    <source>
        <dbReference type="SAM" id="Coils"/>
    </source>
</evidence>
<keyword evidence="8" id="KW-1185">Reference proteome</keyword>
<keyword evidence="5" id="KW-0175">Coiled coil</keyword>
<organism evidence="7 8">
    <name type="scientific">Gilvimarinus xylanilyticus</name>
    <dbReference type="NCBI Taxonomy" id="2944139"/>
    <lineage>
        <taxon>Bacteria</taxon>
        <taxon>Pseudomonadati</taxon>
        <taxon>Pseudomonadota</taxon>
        <taxon>Gammaproteobacteria</taxon>
        <taxon>Cellvibrionales</taxon>
        <taxon>Cellvibrionaceae</taxon>
        <taxon>Gilvimarinus</taxon>
    </lineage>
</organism>
<dbReference type="FunFam" id="2.40.10.350:FF:000002">
    <property type="entry name" value="Cell shape-determining protein MreC"/>
    <property type="match status" value="1"/>
</dbReference>
<evidence type="ECO:0000256" key="3">
    <source>
        <dbReference type="ARBA" id="ARBA00022960"/>
    </source>
</evidence>
<name>A0A9X2HYU0_9GAMM</name>
<dbReference type="InterPro" id="IPR042177">
    <property type="entry name" value="Cell/Rod_1"/>
</dbReference>
<dbReference type="InterPro" id="IPR007221">
    <property type="entry name" value="MreC"/>
</dbReference>
<comment type="caution">
    <text evidence="7">The sequence shown here is derived from an EMBL/GenBank/DDBJ whole genome shotgun (WGS) entry which is preliminary data.</text>
</comment>
<gene>
    <name evidence="7" type="primary">mreC</name>
    <name evidence="7" type="ORF">M6D89_12895</name>
</gene>
<dbReference type="AlphaFoldDB" id="A0A9X2HYU0"/>
<reference evidence="7" key="1">
    <citation type="submission" date="2022-05" db="EMBL/GenBank/DDBJ databases">
        <authorList>
            <person name="Sun H.-N."/>
        </authorList>
    </citation>
    <scope>NUCLEOTIDE SEQUENCE</scope>
    <source>
        <strain evidence="7">HB14</strain>
    </source>
</reference>
<dbReference type="EMBL" id="JAMFTH010000004">
    <property type="protein sequence ID" value="MCP8900199.1"/>
    <property type="molecule type" value="Genomic_DNA"/>
</dbReference>
<proteinExistence type="inferred from homology"/>
<evidence type="ECO:0000313" key="8">
    <source>
        <dbReference type="Proteomes" id="UP001139319"/>
    </source>
</evidence>
<comment type="similarity">
    <text evidence="1">Belongs to the MreC family.</text>
</comment>
<dbReference type="PIRSF" id="PIRSF038471">
    <property type="entry name" value="MreC"/>
    <property type="match status" value="1"/>
</dbReference>
<sequence length="252" mass="27863">MLLSLYTDILDEPRRQLGVIAKPLYQITDWPSRIDAWRKEVFTSHGDLLEEKQRLESELLIHQRKLQQMAALAAENARLRQLLNATELLEDDVLVAEVIGISPNPLSHTVVLNRGREDGVFEGQPVLDAKGLVGQVIEVAPDSARVLLLTDPSHAMPVQVNRNGVRSIVEGTGDLNQLKLRHVSNTTDIREGDLLVSSGLGQKFPAGYPVAVVESVVRDPGQPFAEITVKPMAQLDRVLNVLLVFDAPLVER</sequence>
<dbReference type="PANTHER" id="PTHR34138:SF1">
    <property type="entry name" value="CELL SHAPE-DETERMINING PROTEIN MREC"/>
    <property type="match status" value="1"/>
</dbReference>
<evidence type="ECO:0000256" key="2">
    <source>
        <dbReference type="ARBA" id="ARBA00013855"/>
    </source>
</evidence>
<dbReference type="NCBIfam" id="TIGR00219">
    <property type="entry name" value="mreC"/>
    <property type="match status" value="1"/>
</dbReference>
<protein>
    <recommendedName>
        <fullName evidence="2">Cell shape-determining protein MreC</fullName>
    </recommendedName>
    <alternativeName>
        <fullName evidence="4">Cell shape protein MreC</fullName>
    </alternativeName>
</protein>
<dbReference type="InterPro" id="IPR042175">
    <property type="entry name" value="Cell/Rod_MreC_2"/>
</dbReference>
<evidence type="ECO:0000256" key="1">
    <source>
        <dbReference type="ARBA" id="ARBA00009369"/>
    </source>
</evidence>
<dbReference type="GO" id="GO:0005886">
    <property type="term" value="C:plasma membrane"/>
    <property type="evidence" value="ECO:0007669"/>
    <property type="project" value="TreeGrafter"/>
</dbReference>
<reference evidence="7" key="2">
    <citation type="submission" date="2023-01" db="EMBL/GenBank/DDBJ databases">
        <title>Gilvimarinus xylanilyticus HB14 isolated from Caulerpa lentillifera aquaculture base in Hainan, China.</title>
        <authorList>
            <person name="Zhang Y.-J."/>
        </authorList>
    </citation>
    <scope>NUCLEOTIDE SEQUENCE</scope>
    <source>
        <strain evidence="7">HB14</strain>
    </source>
</reference>
<dbReference type="Gene3D" id="2.40.10.350">
    <property type="entry name" value="Rod shape-determining protein MreC, domain 2"/>
    <property type="match status" value="1"/>
</dbReference>
<feature type="coiled-coil region" evidence="5">
    <location>
        <begin position="45"/>
        <end position="92"/>
    </location>
</feature>
<evidence type="ECO:0000256" key="4">
    <source>
        <dbReference type="ARBA" id="ARBA00032089"/>
    </source>
</evidence>
<evidence type="ECO:0000313" key="7">
    <source>
        <dbReference type="EMBL" id="MCP8900199.1"/>
    </source>
</evidence>
<keyword evidence="3" id="KW-0133">Cell shape</keyword>
<dbReference type="Gene3D" id="2.40.10.340">
    <property type="entry name" value="Rod shape-determining protein MreC, domain 1"/>
    <property type="match status" value="1"/>
</dbReference>
<accession>A0A9X2HYU0</accession>
<evidence type="ECO:0000259" key="6">
    <source>
        <dbReference type="Pfam" id="PF04085"/>
    </source>
</evidence>
<dbReference type="PANTHER" id="PTHR34138">
    <property type="entry name" value="CELL SHAPE-DETERMINING PROTEIN MREC"/>
    <property type="match status" value="1"/>
</dbReference>
<dbReference type="Pfam" id="PF04085">
    <property type="entry name" value="MreC"/>
    <property type="match status" value="1"/>
</dbReference>
<dbReference type="InterPro" id="IPR055342">
    <property type="entry name" value="MreC_beta-barrel_core"/>
</dbReference>
<feature type="domain" description="Rod shape-determining protein MreC beta-barrel core" evidence="6">
    <location>
        <begin position="98"/>
        <end position="244"/>
    </location>
</feature>
<dbReference type="GO" id="GO:0008360">
    <property type="term" value="P:regulation of cell shape"/>
    <property type="evidence" value="ECO:0007669"/>
    <property type="project" value="UniProtKB-KW"/>
</dbReference>